<evidence type="ECO:0000313" key="1">
    <source>
        <dbReference type="EMBL" id="MCP2259832.1"/>
    </source>
</evidence>
<comment type="caution">
    <text evidence="1">The sequence shown here is derived from an EMBL/GenBank/DDBJ whole genome shotgun (WGS) entry which is preliminary data.</text>
</comment>
<dbReference type="EMBL" id="JAMTCP010000020">
    <property type="protein sequence ID" value="MCP2259832.1"/>
    <property type="molecule type" value="Genomic_DNA"/>
</dbReference>
<evidence type="ECO:0000313" key="2">
    <source>
        <dbReference type="Proteomes" id="UP001205311"/>
    </source>
</evidence>
<gene>
    <name evidence="1" type="ORF">LX15_003541</name>
</gene>
<dbReference type="InterPro" id="IPR023606">
    <property type="entry name" value="CoA-Trfase_III_dom_1_sf"/>
</dbReference>
<name>A0ABT1HWD1_STRSD</name>
<dbReference type="InterPro" id="IPR044855">
    <property type="entry name" value="CoA-Trfase_III_dom3_sf"/>
</dbReference>
<dbReference type="Pfam" id="PF02515">
    <property type="entry name" value="CoA_transf_3"/>
    <property type="match status" value="1"/>
</dbReference>
<proteinExistence type="predicted"/>
<reference evidence="1 2" key="1">
    <citation type="submission" date="2022-06" db="EMBL/GenBank/DDBJ databases">
        <title>Genomic Encyclopedia of Archaeal and Bacterial Type Strains, Phase II (KMG-II): from individual species to whole genera.</title>
        <authorList>
            <person name="Goeker M."/>
        </authorList>
    </citation>
    <scope>NUCLEOTIDE SEQUENCE [LARGE SCALE GENOMIC DNA]</scope>
    <source>
        <strain evidence="1 2">DSM 40477</strain>
    </source>
</reference>
<dbReference type="InterPro" id="IPR050509">
    <property type="entry name" value="CoA-transferase_III"/>
</dbReference>
<protein>
    <submittedName>
        <fullName evidence="1">CoA-transferase family III</fullName>
    </submittedName>
</protein>
<dbReference type="Gene3D" id="3.30.1540.10">
    <property type="entry name" value="formyl-coa transferase, domain 3"/>
    <property type="match status" value="1"/>
</dbReference>
<organism evidence="1 2">
    <name type="scientific">Streptoalloteichus tenebrarius (strain ATCC 17920 / DSM 40477 / JCM 4838 / CBS 697.72 / NBRC 16177 / NCIMB 11028 / NRRL B-12390 / A12253. 1 / ISP 5477)</name>
    <name type="common">Streptomyces tenebrarius</name>
    <dbReference type="NCBI Taxonomy" id="1933"/>
    <lineage>
        <taxon>Bacteria</taxon>
        <taxon>Bacillati</taxon>
        <taxon>Actinomycetota</taxon>
        <taxon>Actinomycetes</taxon>
        <taxon>Pseudonocardiales</taxon>
        <taxon>Pseudonocardiaceae</taxon>
        <taxon>Streptoalloteichus</taxon>
    </lineage>
</organism>
<dbReference type="SUPFAM" id="SSF89796">
    <property type="entry name" value="CoA-transferase family III (CaiB/BaiF)"/>
    <property type="match status" value="2"/>
</dbReference>
<dbReference type="InterPro" id="IPR003673">
    <property type="entry name" value="CoA-Trfase_fam_III"/>
</dbReference>
<accession>A0ABT1HWD1</accession>
<sequence>MSDLTQKIIDAVEHPLTTDEGFDVHAALDEVLGGVGLSASDAGGAVTFRGADPVVPSTLRLGAVPAIGLTAKSVALAALWRQRGGAGQDITMDLRKAPHRLCPFYDRRWEKLNGFSPGTPHDPNSPFSLAFYRTRDDRWVMPLNIYPGLKRATMRLLRCWDDADAVARAIARWDAAELERAGEEAGVVMPMLRTTREFLAEPQYRDVLAHLPLIEIEKIGDSDPEPLPAGATQPLDGVRALGMGHVIAGAGIGRDLAQHGADVLNLWRPTEWENDVTYYSANVGVRSATVDPYSTEGAALVRSLLRDADVFFANRRGGFLERIGLSAHEAAEIRPGLIHANVSLHGETGPWARRVGFDQSAGCVTGTMFLEGDGTTPQLPPIKVVNDYVLSWLATTGIVRALMLRATEGGSYRVHVSLTRVAAWILSLGVFDRDYAHAVAGRGEEHAYLDPDVFTAQTACGVYQGVTDQVVMSGTPGRFRTVLVPRGSGSPVWLPR</sequence>
<dbReference type="PANTHER" id="PTHR48228:SF4">
    <property type="entry name" value="BLR3030 PROTEIN"/>
    <property type="match status" value="1"/>
</dbReference>
<dbReference type="Gene3D" id="3.40.50.10540">
    <property type="entry name" value="Crotonobetainyl-coa:carnitine coa-transferase, domain 1"/>
    <property type="match status" value="2"/>
</dbReference>
<dbReference type="RefSeq" id="WP_253670716.1">
    <property type="nucleotide sequence ID" value="NZ_JAMTCP010000020.1"/>
</dbReference>
<keyword evidence="2" id="KW-1185">Reference proteome</keyword>
<dbReference type="PANTHER" id="PTHR48228">
    <property type="entry name" value="SUCCINYL-COA--D-CITRAMALATE COA-TRANSFERASE"/>
    <property type="match status" value="1"/>
</dbReference>
<dbReference type="Proteomes" id="UP001205311">
    <property type="component" value="Unassembled WGS sequence"/>
</dbReference>